<name>A0A3B0BAR3_9ACTN</name>
<dbReference type="Proteomes" id="UP000270343">
    <property type="component" value="Unassembled WGS sequence"/>
</dbReference>
<proteinExistence type="inferred from homology"/>
<accession>A0A3B0BAR3</accession>
<evidence type="ECO:0000256" key="1">
    <source>
        <dbReference type="ARBA" id="ARBA00008791"/>
    </source>
</evidence>
<feature type="domain" description="UspA" evidence="3">
    <location>
        <begin position="6"/>
        <end position="147"/>
    </location>
</feature>
<gene>
    <name evidence="4" type="ORF">D7231_22365</name>
</gene>
<dbReference type="InterPro" id="IPR006016">
    <property type="entry name" value="UspA"/>
</dbReference>
<dbReference type="Gene3D" id="3.40.50.620">
    <property type="entry name" value="HUPs"/>
    <property type="match status" value="1"/>
</dbReference>
<dbReference type="InterPro" id="IPR006015">
    <property type="entry name" value="Universal_stress_UspA"/>
</dbReference>
<dbReference type="PANTHER" id="PTHR31964:SF113">
    <property type="entry name" value="USPA DOMAIN-CONTAINING PROTEIN"/>
    <property type="match status" value="1"/>
</dbReference>
<evidence type="ECO:0000313" key="4">
    <source>
        <dbReference type="EMBL" id="RKN69809.1"/>
    </source>
</evidence>
<protein>
    <submittedName>
        <fullName evidence="4">Universal stress protein</fullName>
    </submittedName>
</protein>
<keyword evidence="5" id="KW-1185">Reference proteome</keyword>
<comment type="caution">
    <text evidence="4">The sequence shown here is derived from an EMBL/GenBank/DDBJ whole genome shotgun (WGS) entry which is preliminary data.</text>
</comment>
<dbReference type="OrthoDB" id="3472822at2"/>
<dbReference type="PRINTS" id="PR01438">
    <property type="entry name" value="UNVRSLSTRESS"/>
</dbReference>
<dbReference type="PANTHER" id="PTHR31964">
    <property type="entry name" value="ADENINE NUCLEOTIDE ALPHA HYDROLASES-LIKE SUPERFAMILY PROTEIN"/>
    <property type="match status" value="1"/>
</dbReference>
<sequence length="202" mass="21418">MPKDVTRVVVGVDGSAGSLAALRQAAQEADHHGAVLCPVLAWQPPGGEAADAVQPAPPDICAHWERAARDKLSRACRRALGEDARRLRVRPRVLRADAGPALVACAREDTDMLVMGAGSHGPVHRLVHGSVSRHCLRHARCPVLVVHPRAGDEPEEDGAGGRPRRRPARPPATIPAGLLDVWPARPSGAEPPASAPRRGPRR</sequence>
<comment type="similarity">
    <text evidence="1">Belongs to the universal stress protein A family.</text>
</comment>
<dbReference type="InterPro" id="IPR014729">
    <property type="entry name" value="Rossmann-like_a/b/a_fold"/>
</dbReference>
<dbReference type="AlphaFoldDB" id="A0A3B0BAR3"/>
<dbReference type="SUPFAM" id="SSF52402">
    <property type="entry name" value="Adenine nucleotide alpha hydrolases-like"/>
    <property type="match status" value="1"/>
</dbReference>
<reference evidence="4 5" key="1">
    <citation type="journal article" date="2015" name="Antonie Van Leeuwenhoek">
        <title>Streptomyces klenkii sp. nov., isolated from deep marine sediment.</title>
        <authorList>
            <person name="Veyisoglu A."/>
            <person name="Sahin N."/>
        </authorList>
    </citation>
    <scope>NUCLEOTIDE SEQUENCE [LARGE SCALE GENOMIC DNA]</scope>
    <source>
        <strain evidence="4 5">KCTC 29202</strain>
    </source>
</reference>
<feature type="region of interest" description="Disordered" evidence="2">
    <location>
        <begin position="148"/>
        <end position="202"/>
    </location>
</feature>
<dbReference type="Pfam" id="PF00582">
    <property type="entry name" value="Usp"/>
    <property type="match status" value="1"/>
</dbReference>
<evidence type="ECO:0000313" key="5">
    <source>
        <dbReference type="Proteomes" id="UP000270343"/>
    </source>
</evidence>
<evidence type="ECO:0000259" key="3">
    <source>
        <dbReference type="Pfam" id="PF00582"/>
    </source>
</evidence>
<evidence type="ECO:0000256" key="2">
    <source>
        <dbReference type="SAM" id="MobiDB-lite"/>
    </source>
</evidence>
<dbReference type="CDD" id="cd00293">
    <property type="entry name" value="USP-like"/>
    <property type="match status" value="1"/>
</dbReference>
<feature type="compositionally biased region" description="Low complexity" evidence="2">
    <location>
        <begin position="183"/>
        <end position="202"/>
    </location>
</feature>
<organism evidence="4 5">
    <name type="scientific">Streptomyces klenkii</name>
    <dbReference type="NCBI Taxonomy" id="1420899"/>
    <lineage>
        <taxon>Bacteria</taxon>
        <taxon>Bacillati</taxon>
        <taxon>Actinomycetota</taxon>
        <taxon>Actinomycetes</taxon>
        <taxon>Kitasatosporales</taxon>
        <taxon>Streptomycetaceae</taxon>
        <taxon>Streptomyces</taxon>
    </lineage>
</organism>
<dbReference type="EMBL" id="RBAM01000009">
    <property type="protein sequence ID" value="RKN69809.1"/>
    <property type="molecule type" value="Genomic_DNA"/>
</dbReference>